<proteinExistence type="predicted"/>
<accession>A0A5C7IFY6</accession>
<dbReference type="PANTHER" id="PTHR36766:SF40">
    <property type="entry name" value="DISEASE RESISTANCE PROTEIN RGA3"/>
    <property type="match status" value="1"/>
</dbReference>
<dbReference type="PANTHER" id="PTHR36766">
    <property type="entry name" value="PLANT BROAD-SPECTRUM MILDEW RESISTANCE PROTEIN RPW8"/>
    <property type="match status" value="1"/>
</dbReference>
<protein>
    <recommendedName>
        <fullName evidence="4">NB-ARC domain-containing protein</fullName>
    </recommendedName>
</protein>
<dbReference type="OrthoDB" id="2973320at2759"/>
<name>A0A5C7IFY6_9ROSI</name>
<organism evidence="2 3">
    <name type="scientific">Acer yangbiense</name>
    <dbReference type="NCBI Taxonomy" id="1000413"/>
    <lineage>
        <taxon>Eukaryota</taxon>
        <taxon>Viridiplantae</taxon>
        <taxon>Streptophyta</taxon>
        <taxon>Embryophyta</taxon>
        <taxon>Tracheophyta</taxon>
        <taxon>Spermatophyta</taxon>
        <taxon>Magnoliopsida</taxon>
        <taxon>eudicotyledons</taxon>
        <taxon>Gunneridae</taxon>
        <taxon>Pentapetalae</taxon>
        <taxon>rosids</taxon>
        <taxon>malvids</taxon>
        <taxon>Sapindales</taxon>
        <taxon>Sapindaceae</taxon>
        <taxon>Hippocastanoideae</taxon>
        <taxon>Acereae</taxon>
        <taxon>Acer</taxon>
    </lineage>
</organism>
<dbReference type="Proteomes" id="UP000323000">
    <property type="component" value="Chromosome 3"/>
</dbReference>
<evidence type="ECO:0000256" key="1">
    <source>
        <dbReference type="ARBA" id="ARBA00022821"/>
    </source>
</evidence>
<gene>
    <name evidence="2" type="ORF">EZV62_009179</name>
</gene>
<dbReference type="GO" id="GO:0006952">
    <property type="term" value="P:defense response"/>
    <property type="evidence" value="ECO:0007669"/>
    <property type="project" value="UniProtKB-KW"/>
</dbReference>
<evidence type="ECO:0000313" key="2">
    <source>
        <dbReference type="EMBL" id="TXG67904.1"/>
    </source>
</evidence>
<comment type="caution">
    <text evidence="2">The sequence shown here is derived from an EMBL/GenBank/DDBJ whole genome shotgun (WGS) entry which is preliminary data.</text>
</comment>
<reference evidence="3" key="1">
    <citation type="journal article" date="2019" name="Gigascience">
        <title>De novo genome assembly of the endangered Acer yangbiense, a plant species with extremely small populations endemic to Yunnan Province, China.</title>
        <authorList>
            <person name="Yang J."/>
            <person name="Wariss H.M."/>
            <person name="Tao L."/>
            <person name="Zhang R."/>
            <person name="Yun Q."/>
            <person name="Hollingsworth P."/>
            <person name="Dao Z."/>
            <person name="Luo G."/>
            <person name="Guo H."/>
            <person name="Ma Y."/>
            <person name="Sun W."/>
        </authorList>
    </citation>
    <scope>NUCLEOTIDE SEQUENCE [LARGE SCALE GENOMIC DNA]</scope>
    <source>
        <strain evidence="3">cv. Malutang</strain>
    </source>
</reference>
<dbReference type="Gene3D" id="3.80.10.10">
    <property type="entry name" value="Ribonuclease Inhibitor"/>
    <property type="match status" value="3"/>
</dbReference>
<evidence type="ECO:0000313" key="3">
    <source>
        <dbReference type="Proteomes" id="UP000323000"/>
    </source>
</evidence>
<keyword evidence="1" id="KW-0611">Plant defense</keyword>
<dbReference type="InterPro" id="IPR032675">
    <property type="entry name" value="LRR_dom_sf"/>
</dbReference>
<evidence type="ECO:0008006" key="4">
    <source>
        <dbReference type="Google" id="ProtNLM"/>
    </source>
</evidence>
<keyword evidence="3" id="KW-1185">Reference proteome</keyword>
<sequence>MECLLDGNEEDTCSSSSMMNKEKVNASTCHLEDLYIRGCPSLRCLPSIHQLSASLTSLSVLNCSKLTTLSSTGHLPVALKRLTVDGCSELTAILPKGQLPETLESLTIFYCQKLESIVEKFHNNKALCNIYIFECQKLKSLPEGLETLSSLRKIRMSACQDFSSFPKGGFPDSNLRVELDCCEKLEALPSGIHTLSSLEIYECPNMSLSEEGLATKLAVLSIEGLKQYKALMEWGSHNLTSLTYLNISGGPDGESFQDEDLRITLPRTLTSFSIENFPNLKYMPFKDFKDLPSLSHLSIKNCPELTSLPILPSSLLQLYLRGCPLLKEACKRDKGKEWSKIADIPRVQIDGKFIYHPEIP</sequence>
<dbReference type="SUPFAM" id="SSF52058">
    <property type="entry name" value="L domain-like"/>
    <property type="match status" value="1"/>
</dbReference>
<dbReference type="EMBL" id="VAHF01000003">
    <property type="protein sequence ID" value="TXG67904.1"/>
    <property type="molecule type" value="Genomic_DNA"/>
</dbReference>
<dbReference type="AlphaFoldDB" id="A0A5C7IFY6"/>